<reference evidence="2 3" key="1">
    <citation type="journal article" date="2008" name="J. Bacteriol.">
        <title>The genome sequence of the tomato-pathogenic actinomycete Clavibacter michiganensis subsp. michiganensis NCPPB382 reveals a large island involved in pathogenicity.</title>
        <authorList>
            <person name="Gartemann K.H."/>
            <person name="Abt B."/>
            <person name="Bekel T."/>
            <person name="Burger A."/>
            <person name="Engemann J."/>
            <person name="Flugel M."/>
            <person name="Gaigalat L."/>
            <person name="Goesmann A."/>
            <person name="Grafen I."/>
            <person name="Kalinowski J."/>
            <person name="Kaup O."/>
            <person name="Kirchner O."/>
            <person name="Krause L."/>
            <person name="Linke B."/>
            <person name="McHardy A."/>
            <person name="Meyer F."/>
            <person name="Pohle S."/>
            <person name="Ruckert C."/>
            <person name="Schneiker S."/>
            <person name="Zellermann E.M."/>
            <person name="Puhler A."/>
            <person name="Eichenlaub R."/>
            <person name="Kaiser O."/>
            <person name="Bartels D."/>
        </authorList>
    </citation>
    <scope>NUCLEOTIDE SEQUENCE [LARGE SCALE GENOMIC DNA]</scope>
    <source>
        <strain evidence="2 3">NCPPB 382</strain>
    </source>
</reference>
<organism evidence="2 3">
    <name type="scientific">Clavibacter michiganensis subsp. michiganensis (strain NCPPB 382)</name>
    <dbReference type="NCBI Taxonomy" id="443906"/>
    <lineage>
        <taxon>Bacteria</taxon>
        <taxon>Bacillati</taxon>
        <taxon>Actinomycetota</taxon>
        <taxon>Actinomycetes</taxon>
        <taxon>Micrococcales</taxon>
        <taxon>Microbacteriaceae</taxon>
        <taxon>Clavibacter</taxon>
    </lineage>
</organism>
<dbReference type="eggNOG" id="COG2856">
    <property type="taxonomic scope" value="Bacteria"/>
</dbReference>
<dbReference type="KEGG" id="cmi:CMM_2222"/>
<dbReference type="PANTHER" id="PTHR43236">
    <property type="entry name" value="ANTITOXIN HIGA1"/>
    <property type="match status" value="1"/>
</dbReference>
<feature type="domain" description="IrrE N-terminal-like" evidence="1">
    <location>
        <begin position="34"/>
        <end position="155"/>
    </location>
</feature>
<dbReference type="Pfam" id="PF06114">
    <property type="entry name" value="Peptidase_M78"/>
    <property type="match status" value="1"/>
</dbReference>
<dbReference type="InterPro" id="IPR052345">
    <property type="entry name" value="Rad_response_metalloprotease"/>
</dbReference>
<protein>
    <recommendedName>
        <fullName evidence="1">IrrE N-terminal-like domain-containing protein</fullName>
    </recommendedName>
</protein>
<dbReference type="RefSeq" id="WP_012038912.1">
    <property type="nucleotide sequence ID" value="NC_009480.1"/>
</dbReference>
<dbReference type="HOGENOM" id="CLU_084682_3_0_11"/>
<keyword evidence="3" id="KW-1185">Reference proteome</keyword>
<evidence type="ECO:0000313" key="2">
    <source>
        <dbReference type="EMBL" id="CAN02292.1"/>
    </source>
</evidence>
<evidence type="ECO:0000259" key="1">
    <source>
        <dbReference type="Pfam" id="PF06114"/>
    </source>
</evidence>
<dbReference type="AlphaFoldDB" id="A5CT67"/>
<dbReference type="InterPro" id="IPR010359">
    <property type="entry name" value="IrrE_HExxH"/>
</dbReference>
<dbReference type="EMBL" id="AM711867">
    <property type="protein sequence ID" value="CAN02292.1"/>
    <property type="molecule type" value="Genomic_DNA"/>
</dbReference>
<evidence type="ECO:0000313" key="3">
    <source>
        <dbReference type="Proteomes" id="UP000001564"/>
    </source>
</evidence>
<proteinExistence type="predicted"/>
<dbReference type="Gene3D" id="1.10.10.2910">
    <property type="match status" value="1"/>
</dbReference>
<dbReference type="OrthoDB" id="9794834at2"/>
<gene>
    <name evidence="2" type="ordered locus">CMM_2222</name>
</gene>
<sequence>MPLVKDIAREAAETVLREHWDGKYPVDPVRIANSLGMKVYLANLAENESGLIVKLPGQSAEIHINRTEPDARQSFTCAHELGHWIERGQQQDNEYSFVDRRDSRAMDAHEWYAEHFAANLLMPARDFIEVYDEGYTDSTLAKYFGVSPAAARSRMRNLGLG</sequence>
<name>A5CT67_CLAM3</name>
<dbReference type="PANTHER" id="PTHR43236:SF1">
    <property type="entry name" value="BLL7220 PROTEIN"/>
    <property type="match status" value="1"/>
</dbReference>
<accession>A5CT67</accession>
<dbReference type="Proteomes" id="UP000001564">
    <property type="component" value="Chromosome"/>
</dbReference>